<gene>
    <name evidence="5" type="ordered locus">Cpar_0993</name>
</gene>
<dbReference type="STRING" id="517417.Cpar_0993"/>
<dbReference type="InterPro" id="IPR000160">
    <property type="entry name" value="GGDEF_dom"/>
</dbReference>
<dbReference type="SMART" id="SM00267">
    <property type="entry name" value="GGDEF"/>
    <property type="match status" value="1"/>
</dbReference>
<dbReference type="PROSITE" id="PS50887">
    <property type="entry name" value="GGDEF"/>
    <property type="match status" value="1"/>
</dbReference>
<dbReference type="HOGENOM" id="CLU_682766_0_0_10"/>
<dbReference type="EMBL" id="CP001099">
    <property type="protein sequence ID" value="ACF11401.1"/>
    <property type="molecule type" value="Genomic_DNA"/>
</dbReference>
<evidence type="ECO:0000256" key="2">
    <source>
        <dbReference type="ARBA" id="ARBA00034247"/>
    </source>
</evidence>
<protein>
    <recommendedName>
        <fullName evidence="1">diguanylate cyclase</fullName>
        <ecNumber evidence="1">2.7.7.65</ecNumber>
    </recommendedName>
</protein>
<dbReference type="InterPro" id="IPR050469">
    <property type="entry name" value="Diguanylate_Cyclase"/>
</dbReference>
<dbReference type="GO" id="GO:1902201">
    <property type="term" value="P:negative regulation of bacterial-type flagellum-dependent cell motility"/>
    <property type="evidence" value="ECO:0007669"/>
    <property type="project" value="TreeGrafter"/>
</dbReference>
<reference evidence="5" key="1">
    <citation type="submission" date="2008-06" db="EMBL/GenBank/DDBJ databases">
        <title>Complete sequence of Chlorobaculum parvum NCIB 8327.</title>
        <authorList>
            <consortium name="US DOE Joint Genome Institute"/>
            <person name="Lucas S."/>
            <person name="Copeland A."/>
            <person name="Lapidus A."/>
            <person name="Glavina del Rio T."/>
            <person name="Dalin E."/>
            <person name="Tice H."/>
            <person name="Bruce D."/>
            <person name="Goodwin L."/>
            <person name="Pitluck S."/>
            <person name="Schmutz J."/>
            <person name="Larimer F."/>
            <person name="Land M."/>
            <person name="Hauser L."/>
            <person name="Kyrpides N."/>
            <person name="Mikhailova N."/>
            <person name="Zhao F."/>
            <person name="Li T."/>
            <person name="Liu Z."/>
            <person name="Overmann J."/>
            <person name="Bryant D.A."/>
            <person name="Richardson P."/>
        </authorList>
    </citation>
    <scope>NUCLEOTIDE SEQUENCE [LARGE SCALE GENOMIC DNA]</scope>
    <source>
        <strain evidence="5">NCIB 8327</strain>
    </source>
</reference>
<dbReference type="Proteomes" id="UP000008811">
    <property type="component" value="Chromosome"/>
</dbReference>
<feature type="transmembrane region" description="Helical" evidence="3">
    <location>
        <begin position="156"/>
        <end position="179"/>
    </location>
</feature>
<dbReference type="Gene3D" id="3.30.70.270">
    <property type="match status" value="1"/>
</dbReference>
<evidence type="ECO:0000256" key="1">
    <source>
        <dbReference type="ARBA" id="ARBA00012528"/>
    </source>
</evidence>
<dbReference type="PANTHER" id="PTHR45138:SF9">
    <property type="entry name" value="DIGUANYLATE CYCLASE DGCM-RELATED"/>
    <property type="match status" value="1"/>
</dbReference>
<keyword evidence="6" id="KW-1185">Reference proteome</keyword>
<keyword evidence="3" id="KW-0812">Transmembrane</keyword>
<dbReference type="GO" id="GO:0052621">
    <property type="term" value="F:diguanylate cyclase activity"/>
    <property type="evidence" value="ECO:0007669"/>
    <property type="project" value="UniProtKB-EC"/>
</dbReference>
<dbReference type="NCBIfam" id="TIGR00254">
    <property type="entry name" value="GGDEF"/>
    <property type="match status" value="1"/>
</dbReference>
<accession>B3QN98</accession>
<keyword evidence="3" id="KW-0472">Membrane</keyword>
<dbReference type="eggNOG" id="COG3706">
    <property type="taxonomic scope" value="Bacteria"/>
</dbReference>
<dbReference type="InterPro" id="IPR043128">
    <property type="entry name" value="Rev_trsase/Diguanyl_cyclase"/>
</dbReference>
<dbReference type="InterPro" id="IPR029787">
    <property type="entry name" value="Nucleotide_cyclase"/>
</dbReference>
<dbReference type="EC" id="2.7.7.65" evidence="1"/>
<feature type="transmembrane region" description="Helical" evidence="3">
    <location>
        <begin position="12"/>
        <end position="34"/>
    </location>
</feature>
<dbReference type="GO" id="GO:0043709">
    <property type="term" value="P:cell adhesion involved in single-species biofilm formation"/>
    <property type="evidence" value="ECO:0007669"/>
    <property type="project" value="TreeGrafter"/>
</dbReference>
<feature type="domain" description="GGDEF" evidence="4">
    <location>
        <begin position="282"/>
        <end position="417"/>
    </location>
</feature>
<organism evidence="5 6">
    <name type="scientific">Chlorobaculum parvum (strain DSM 263 / NCIMB 8327)</name>
    <name type="common">Chlorobium vibrioforme subsp. thiosulfatophilum</name>
    <dbReference type="NCBI Taxonomy" id="517417"/>
    <lineage>
        <taxon>Bacteria</taxon>
        <taxon>Pseudomonadati</taxon>
        <taxon>Chlorobiota</taxon>
        <taxon>Chlorobiia</taxon>
        <taxon>Chlorobiales</taxon>
        <taxon>Chlorobiaceae</taxon>
        <taxon>Chlorobaculum</taxon>
    </lineage>
</organism>
<evidence type="ECO:0000313" key="6">
    <source>
        <dbReference type="Proteomes" id="UP000008811"/>
    </source>
</evidence>
<dbReference type="FunFam" id="3.30.70.270:FF:000001">
    <property type="entry name" value="Diguanylate cyclase domain protein"/>
    <property type="match status" value="1"/>
</dbReference>
<comment type="catalytic activity">
    <reaction evidence="2">
        <text>2 GTP = 3',3'-c-di-GMP + 2 diphosphate</text>
        <dbReference type="Rhea" id="RHEA:24898"/>
        <dbReference type="ChEBI" id="CHEBI:33019"/>
        <dbReference type="ChEBI" id="CHEBI:37565"/>
        <dbReference type="ChEBI" id="CHEBI:58805"/>
        <dbReference type="EC" id="2.7.7.65"/>
    </reaction>
</comment>
<evidence type="ECO:0000256" key="3">
    <source>
        <dbReference type="SAM" id="Phobius"/>
    </source>
</evidence>
<dbReference type="Pfam" id="PF00990">
    <property type="entry name" value="GGDEF"/>
    <property type="match status" value="1"/>
</dbReference>
<dbReference type="GO" id="GO:0005886">
    <property type="term" value="C:plasma membrane"/>
    <property type="evidence" value="ECO:0007669"/>
    <property type="project" value="TreeGrafter"/>
</dbReference>
<name>B3QN98_CHLP8</name>
<sequence>MKQEYETSGRGLLRLPIITGIAALLLAFGGTAWFGAYQTEHIRAISLKQDLRMKLVECRTTVASIEQQLGSEQLSLAQREEIQSRLRIECARFADVKKNSGIKPESELGEWLMKRKPITSIVNRETLQLIVVDLDEMIAAMTSQIAEENDMVGLSLIYYLVFITILLLFIVLAGGRLLASNYRHSIIPLHQLAQRLMQLNRDLPESLHDTAEAAEDMLTGPNPSAEMRSVTSSVASLCHDIEAKNKKLDEIYIRDEKTGLYNYRHFKEHLIIDVERAKRFGASIALAMIDIDYFKMYNDLHGHIEGDKVLVRIAEIIHQECRATDIPSRFGGEEFALLFPKTDRQTALEIAERLQSIISAEPFEHEHTQPEGQLTVSIGVAALPDDATDWYSLVNNADKALYKAKSLGRNRVLGFTREFCQEQPPDRQC</sequence>
<dbReference type="PANTHER" id="PTHR45138">
    <property type="entry name" value="REGULATORY COMPONENTS OF SENSORY TRANSDUCTION SYSTEM"/>
    <property type="match status" value="1"/>
</dbReference>
<dbReference type="SUPFAM" id="SSF55073">
    <property type="entry name" value="Nucleotide cyclase"/>
    <property type="match status" value="1"/>
</dbReference>
<proteinExistence type="predicted"/>
<evidence type="ECO:0000259" key="4">
    <source>
        <dbReference type="PROSITE" id="PS50887"/>
    </source>
</evidence>
<dbReference type="AlphaFoldDB" id="B3QN98"/>
<evidence type="ECO:0000313" key="5">
    <source>
        <dbReference type="EMBL" id="ACF11401.1"/>
    </source>
</evidence>
<dbReference type="RefSeq" id="WP_012502234.1">
    <property type="nucleotide sequence ID" value="NC_011027.1"/>
</dbReference>
<dbReference type="KEGG" id="cpc:Cpar_0993"/>
<keyword evidence="3" id="KW-1133">Transmembrane helix</keyword>
<dbReference type="CDD" id="cd01949">
    <property type="entry name" value="GGDEF"/>
    <property type="match status" value="1"/>
</dbReference>